<dbReference type="RefSeq" id="WP_209900283.1">
    <property type="nucleotide sequence ID" value="NZ_BAAAJW010000021.1"/>
</dbReference>
<accession>A0ABS4WZ69</accession>
<reference evidence="2 3" key="1">
    <citation type="submission" date="2021-03" db="EMBL/GenBank/DDBJ databases">
        <title>Sequencing the genomes of 1000 actinobacteria strains.</title>
        <authorList>
            <person name="Klenk H.-P."/>
        </authorList>
    </citation>
    <scope>NUCLEOTIDE SEQUENCE [LARGE SCALE GENOMIC DNA]</scope>
    <source>
        <strain evidence="2 3">DSM 14566</strain>
    </source>
</reference>
<dbReference type="Pfam" id="PF01494">
    <property type="entry name" value="FAD_binding_3"/>
    <property type="match status" value="1"/>
</dbReference>
<evidence type="ECO:0000313" key="3">
    <source>
        <dbReference type="Proteomes" id="UP001519290"/>
    </source>
</evidence>
<evidence type="ECO:0000313" key="2">
    <source>
        <dbReference type="EMBL" id="MBP2381263.1"/>
    </source>
</evidence>
<protein>
    <submittedName>
        <fullName evidence="2">2-polyprenyl-6-methoxyphenol hydroxylase-like FAD-dependent oxidoreductase</fullName>
    </submittedName>
</protein>
<sequence>MRVLICGAGVAGLALARWLARDGQEVVLVERAPARPGAGYMLDCRGRGLDAVEHMGLLAELREHAVDLAELVYHDQDGAELGRFADDGPEAERTVSVLRGALVRILGDALPSTVDLRYGRTVGAALEDGDGLDVTVDDGIVERVDLLVGADGLHSRIRALAFGPEEQFRRDLGFHTAAYVMREAGTTRSLGHALHMIEGSGLQVGAYPLDTDRLATLFVHRVRPQEPLPQDPRAELRRRYEATGWIVPRLLEHCPGPGELYFDRVSQIEMPTWSRGRTVLLGDACQAMSLLTGQGAGMALAGAEALAQQLRSEGDIPAALARYEYELRPVVERMQAEGRALAEDFVPV</sequence>
<dbReference type="Gene3D" id="3.50.50.60">
    <property type="entry name" value="FAD/NAD(P)-binding domain"/>
    <property type="match status" value="1"/>
</dbReference>
<dbReference type="EMBL" id="JAGIOD010000001">
    <property type="protein sequence ID" value="MBP2381263.1"/>
    <property type="molecule type" value="Genomic_DNA"/>
</dbReference>
<comment type="caution">
    <text evidence="2">The sequence shown here is derived from an EMBL/GenBank/DDBJ whole genome shotgun (WGS) entry which is preliminary data.</text>
</comment>
<dbReference type="InterPro" id="IPR051704">
    <property type="entry name" value="FAD_aromatic-hydroxylase"/>
</dbReference>
<keyword evidence="3" id="KW-1185">Reference proteome</keyword>
<organism evidence="2 3">
    <name type="scientific">Brachybacterium sacelli</name>
    <dbReference type="NCBI Taxonomy" id="173364"/>
    <lineage>
        <taxon>Bacteria</taxon>
        <taxon>Bacillati</taxon>
        <taxon>Actinomycetota</taxon>
        <taxon>Actinomycetes</taxon>
        <taxon>Micrococcales</taxon>
        <taxon>Dermabacteraceae</taxon>
        <taxon>Brachybacterium</taxon>
    </lineage>
</organism>
<dbReference type="Gene3D" id="3.30.9.10">
    <property type="entry name" value="D-Amino Acid Oxidase, subunit A, domain 2"/>
    <property type="match status" value="1"/>
</dbReference>
<proteinExistence type="predicted"/>
<name>A0ABS4WZ69_9MICO</name>
<dbReference type="SUPFAM" id="SSF51905">
    <property type="entry name" value="FAD/NAD(P)-binding domain"/>
    <property type="match status" value="1"/>
</dbReference>
<dbReference type="PANTHER" id="PTHR46865">
    <property type="entry name" value="OXIDOREDUCTASE-RELATED"/>
    <property type="match status" value="1"/>
</dbReference>
<dbReference type="PRINTS" id="PR00420">
    <property type="entry name" value="RNGMNOXGNASE"/>
</dbReference>
<gene>
    <name evidence="2" type="ORF">JOF43_001220</name>
</gene>
<feature type="domain" description="FAD-binding" evidence="1">
    <location>
        <begin position="2"/>
        <end position="334"/>
    </location>
</feature>
<dbReference type="InterPro" id="IPR002938">
    <property type="entry name" value="FAD-bd"/>
</dbReference>
<evidence type="ECO:0000259" key="1">
    <source>
        <dbReference type="Pfam" id="PF01494"/>
    </source>
</evidence>
<dbReference type="PANTHER" id="PTHR46865:SF2">
    <property type="entry name" value="MONOOXYGENASE"/>
    <property type="match status" value="1"/>
</dbReference>
<dbReference type="Proteomes" id="UP001519290">
    <property type="component" value="Unassembled WGS sequence"/>
</dbReference>
<dbReference type="InterPro" id="IPR036188">
    <property type="entry name" value="FAD/NAD-bd_sf"/>
</dbReference>